<gene>
    <name evidence="3" type="ORF">DOQ08_01472</name>
</gene>
<dbReference type="InterPro" id="IPR018637">
    <property type="entry name" value="DUF2059"/>
</dbReference>
<keyword evidence="1" id="KW-0732">Signal</keyword>
<proteinExistence type="predicted"/>
<dbReference type="AlphaFoldDB" id="A0A3M2RFT2"/>
<protein>
    <recommendedName>
        <fullName evidence="2">DUF2059 domain-containing protein</fullName>
    </recommendedName>
</protein>
<keyword evidence="4" id="KW-1185">Reference proteome</keyword>
<feature type="signal peptide" evidence="1">
    <location>
        <begin position="1"/>
        <end position="23"/>
    </location>
</feature>
<feature type="domain" description="DUF2059" evidence="2">
    <location>
        <begin position="80"/>
        <end position="137"/>
    </location>
</feature>
<dbReference type="Pfam" id="PF09832">
    <property type="entry name" value="DUF2059"/>
    <property type="match status" value="1"/>
</dbReference>
<accession>A0A3M2RFT2</accession>
<evidence type="ECO:0000259" key="2">
    <source>
        <dbReference type="Pfam" id="PF09832"/>
    </source>
</evidence>
<comment type="caution">
    <text evidence="3">The sequence shown here is derived from an EMBL/GenBank/DDBJ whole genome shotgun (WGS) entry which is preliminary data.</text>
</comment>
<dbReference type="Proteomes" id="UP000265903">
    <property type="component" value="Unassembled WGS sequence"/>
</dbReference>
<reference evidence="3 4" key="1">
    <citation type="submission" date="2018-08" db="EMBL/GenBank/DDBJ databases">
        <title>Whole Genome Sequence of the Moderate Halophilic Marine Bacterium Marinobacter litoralis Sw-45.</title>
        <authorList>
            <person name="Musa H."/>
        </authorList>
    </citation>
    <scope>NUCLEOTIDE SEQUENCE [LARGE SCALE GENOMIC DNA]</scope>
    <source>
        <strain evidence="3 4">Sw-45</strain>
    </source>
</reference>
<evidence type="ECO:0000313" key="4">
    <source>
        <dbReference type="Proteomes" id="UP000265903"/>
    </source>
</evidence>
<organism evidence="3 4">
    <name type="scientific">Marinobacter litoralis</name>
    <dbReference type="NCBI Taxonomy" id="187981"/>
    <lineage>
        <taxon>Bacteria</taxon>
        <taxon>Pseudomonadati</taxon>
        <taxon>Pseudomonadota</taxon>
        <taxon>Gammaproteobacteria</taxon>
        <taxon>Pseudomonadales</taxon>
        <taxon>Marinobacteraceae</taxon>
        <taxon>Marinobacter</taxon>
    </lineage>
</organism>
<dbReference type="RefSeq" id="WP_114334260.1">
    <property type="nucleotide sequence ID" value="NZ_QMDL01000002.1"/>
</dbReference>
<name>A0A3M2RFT2_9GAMM</name>
<evidence type="ECO:0000256" key="1">
    <source>
        <dbReference type="SAM" id="SignalP"/>
    </source>
</evidence>
<dbReference type="EMBL" id="QMDL01000002">
    <property type="protein sequence ID" value="RMJ04152.1"/>
    <property type="molecule type" value="Genomic_DNA"/>
</dbReference>
<sequence>MTLNALMKPLLIAGLLVSSLAQAAPSAQQVLEASPVDDILVQYPAMMGQGIRDGLKQRAQVPPMVADTIAYVVQNSFRPEEIKRKVASNLEASLTDEQLQQVHDWYQKPVAKKIARAEVAASAPAIWPQIRKKAPELNKASKGTDREKRFARFDRASRATESAVDTAIALQLGLSSAMAALSGEPANPDDMRKQLEAQRPALKGVVGQQVYDSYLYTYEKITPNEMEMYLEFLESDAGQQFTKVVAESVQQAVTEPIENIGNQLARFRNLGKENAQ</sequence>
<feature type="chain" id="PRO_5018016129" description="DUF2059 domain-containing protein" evidence="1">
    <location>
        <begin position="24"/>
        <end position="276"/>
    </location>
</feature>
<evidence type="ECO:0000313" key="3">
    <source>
        <dbReference type="EMBL" id="RMJ04152.1"/>
    </source>
</evidence>
<dbReference type="OrthoDB" id="6193639at2"/>